<dbReference type="EMBL" id="JADWDC010000049">
    <property type="protein sequence ID" value="MCC0178639.1"/>
    <property type="molecule type" value="Genomic_DNA"/>
</dbReference>
<evidence type="ECO:0000259" key="11">
    <source>
        <dbReference type="PROSITE" id="PS50109"/>
    </source>
</evidence>
<keyword evidence="3 10" id="KW-0597">Phosphoprotein</keyword>
<dbReference type="AlphaFoldDB" id="A0A964BS36"/>
<dbReference type="PROSITE" id="PS50110">
    <property type="entry name" value="RESPONSE_REGULATORY"/>
    <property type="match status" value="1"/>
</dbReference>
<evidence type="ECO:0000313" key="14">
    <source>
        <dbReference type="Proteomes" id="UP000729733"/>
    </source>
</evidence>
<dbReference type="Proteomes" id="UP000729733">
    <property type="component" value="Unassembled WGS sequence"/>
</dbReference>
<dbReference type="SUPFAM" id="SSF55781">
    <property type="entry name" value="GAF domain-like"/>
    <property type="match status" value="1"/>
</dbReference>
<keyword evidence="8" id="KW-0238">DNA-binding</keyword>
<dbReference type="SMART" id="SM00388">
    <property type="entry name" value="HisKA"/>
    <property type="match status" value="1"/>
</dbReference>
<dbReference type="GO" id="GO:0003677">
    <property type="term" value="F:DNA binding"/>
    <property type="evidence" value="ECO:0007669"/>
    <property type="project" value="UniProtKB-KW"/>
</dbReference>
<evidence type="ECO:0000256" key="2">
    <source>
        <dbReference type="ARBA" id="ARBA00012438"/>
    </source>
</evidence>
<keyword evidence="7" id="KW-0805">Transcription regulation</keyword>
<keyword evidence="5" id="KW-0418">Kinase</keyword>
<evidence type="ECO:0000256" key="1">
    <source>
        <dbReference type="ARBA" id="ARBA00000085"/>
    </source>
</evidence>
<dbReference type="InterPro" id="IPR011006">
    <property type="entry name" value="CheY-like_superfamily"/>
</dbReference>
<evidence type="ECO:0000259" key="12">
    <source>
        <dbReference type="PROSITE" id="PS50110"/>
    </source>
</evidence>
<feature type="modified residue" description="4-aspartylphosphate" evidence="10">
    <location>
        <position position="62"/>
    </location>
</feature>
<evidence type="ECO:0000313" key="13">
    <source>
        <dbReference type="EMBL" id="MCC0178639.1"/>
    </source>
</evidence>
<name>A0A964BS36_9CYAN</name>
<dbReference type="InterPro" id="IPR003594">
    <property type="entry name" value="HATPase_dom"/>
</dbReference>
<dbReference type="InterPro" id="IPR003018">
    <property type="entry name" value="GAF"/>
</dbReference>
<dbReference type="Pfam" id="PF01590">
    <property type="entry name" value="GAF"/>
    <property type="match status" value="1"/>
</dbReference>
<dbReference type="Pfam" id="PF00512">
    <property type="entry name" value="HisKA"/>
    <property type="match status" value="1"/>
</dbReference>
<dbReference type="InterPro" id="IPR036097">
    <property type="entry name" value="HisK_dim/P_sf"/>
</dbReference>
<evidence type="ECO:0000256" key="9">
    <source>
        <dbReference type="ARBA" id="ARBA00023163"/>
    </source>
</evidence>
<evidence type="ECO:0000256" key="5">
    <source>
        <dbReference type="ARBA" id="ARBA00022777"/>
    </source>
</evidence>
<dbReference type="SUPFAM" id="SSF47384">
    <property type="entry name" value="Homodimeric domain of signal transducing histidine kinase"/>
    <property type="match status" value="1"/>
</dbReference>
<evidence type="ECO:0000256" key="4">
    <source>
        <dbReference type="ARBA" id="ARBA00022679"/>
    </source>
</evidence>
<sequence length="510" mass="58166">MIEGLSLNTKSKAILIVDDAPDNLLMLFSYLEDKGYRILLAEDGETGLQIARSKSPDLILLDVLMPDIDGFETCRRLKAEAGTKDIPVIFLTALSEKVNKVQGFKLGGVDYITKPSEQEEVLVRIQTHLNLRQMRQDLDRQNREQQRALEFEALLRQVTDKLRDSLDEKQILATATQQLAEVLDLQSCQIELYDSEQVIATIQYEHSLSLPLSQGISRKVEDRPELYEQLLQKNPIQLVEKTPEFNPQGIQVTRLACPIFDERGIIGNLWGLRPPTDIFTDIEISLMQQVASQCAIAIRQARLYRAAKLQVAELKRINNLKDDFLKTISHELRTPLTNIGMGADTLKMLFELLPNWQQQHFDAASESLEILEAGYEREIKLVNDLLELVHLDARNEPVKVELVDLNWLITYVVQLFTHRTKQHQQQLKIDLPLDLSRIETNPDILERILTELLNNACKYTPEKESIQVSIETDAQALKLIIANSGVTLSDLELERIFDNFCGGASCYRKN</sequence>
<dbReference type="Gene3D" id="3.30.565.10">
    <property type="entry name" value="Histidine kinase-like ATPase, C-terminal domain"/>
    <property type="match status" value="1"/>
</dbReference>
<dbReference type="Pfam" id="PF02518">
    <property type="entry name" value="HATPase_c"/>
    <property type="match status" value="1"/>
</dbReference>
<evidence type="ECO:0000256" key="10">
    <source>
        <dbReference type="PROSITE-ProRule" id="PRU00169"/>
    </source>
</evidence>
<dbReference type="FunFam" id="3.40.50.2300:FF:000001">
    <property type="entry name" value="DNA-binding response regulator PhoB"/>
    <property type="match status" value="1"/>
</dbReference>
<dbReference type="SUPFAM" id="SSF55874">
    <property type="entry name" value="ATPase domain of HSP90 chaperone/DNA topoisomerase II/histidine kinase"/>
    <property type="match status" value="1"/>
</dbReference>
<accession>A0A964BS36</accession>
<dbReference type="InterPro" id="IPR005467">
    <property type="entry name" value="His_kinase_dom"/>
</dbReference>
<dbReference type="EC" id="2.7.13.3" evidence="2"/>
<dbReference type="SUPFAM" id="SSF52172">
    <property type="entry name" value="CheY-like"/>
    <property type="match status" value="1"/>
</dbReference>
<gene>
    <name evidence="13" type="ORF">I4641_16825</name>
</gene>
<dbReference type="Gene3D" id="1.10.287.130">
    <property type="match status" value="1"/>
</dbReference>
<feature type="domain" description="Histidine kinase" evidence="11">
    <location>
        <begin position="327"/>
        <end position="510"/>
    </location>
</feature>
<dbReference type="SMART" id="SM00065">
    <property type="entry name" value="GAF"/>
    <property type="match status" value="1"/>
</dbReference>
<dbReference type="PANTHER" id="PTHR43547">
    <property type="entry name" value="TWO-COMPONENT HISTIDINE KINASE"/>
    <property type="match status" value="1"/>
</dbReference>
<dbReference type="Pfam" id="PF00072">
    <property type="entry name" value="Response_reg"/>
    <property type="match status" value="1"/>
</dbReference>
<keyword evidence="14" id="KW-1185">Reference proteome</keyword>
<dbReference type="SMART" id="SM00448">
    <property type="entry name" value="REC"/>
    <property type="match status" value="1"/>
</dbReference>
<dbReference type="PANTHER" id="PTHR43547:SF2">
    <property type="entry name" value="HYBRID SIGNAL TRANSDUCTION HISTIDINE KINASE C"/>
    <property type="match status" value="1"/>
</dbReference>
<proteinExistence type="predicted"/>
<dbReference type="InterPro" id="IPR001789">
    <property type="entry name" value="Sig_transdc_resp-reg_receiver"/>
</dbReference>
<keyword evidence="9" id="KW-0804">Transcription</keyword>
<evidence type="ECO:0000256" key="8">
    <source>
        <dbReference type="ARBA" id="ARBA00023125"/>
    </source>
</evidence>
<feature type="domain" description="Response regulatory" evidence="12">
    <location>
        <begin position="13"/>
        <end position="129"/>
    </location>
</feature>
<evidence type="ECO:0000256" key="7">
    <source>
        <dbReference type="ARBA" id="ARBA00023015"/>
    </source>
</evidence>
<comment type="caution">
    <text evidence="13">The sequence shown here is derived from an EMBL/GenBank/DDBJ whole genome shotgun (WGS) entry which is preliminary data.</text>
</comment>
<comment type="catalytic activity">
    <reaction evidence="1">
        <text>ATP + protein L-histidine = ADP + protein N-phospho-L-histidine.</text>
        <dbReference type="EC" id="2.7.13.3"/>
    </reaction>
</comment>
<dbReference type="Gene3D" id="3.30.450.40">
    <property type="match status" value="1"/>
</dbReference>
<dbReference type="Gene3D" id="3.40.50.2300">
    <property type="match status" value="1"/>
</dbReference>
<dbReference type="CDD" id="cd00082">
    <property type="entry name" value="HisKA"/>
    <property type="match status" value="1"/>
</dbReference>
<dbReference type="PROSITE" id="PS50109">
    <property type="entry name" value="HIS_KIN"/>
    <property type="match status" value="1"/>
</dbReference>
<keyword evidence="6" id="KW-0902">Two-component regulatory system</keyword>
<organism evidence="13 14">
    <name type="scientific">Waterburya agarophytonicola KI4</name>
    <dbReference type="NCBI Taxonomy" id="2874699"/>
    <lineage>
        <taxon>Bacteria</taxon>
        <taxon>Bacillati</taxon>
        <taxon>Cyanobacteriota</taxon>
        <taxon>Cyanophyceae</taxon>
        <taxon>Pleurocapsales</taxon>
        <taxon>Hyellaceae</taxon>
        <taxon>Waterburya</taxon>
        <taxon>Waterburya agarophytonicola</taxon>
    </lineage>
</organism>
<keyword evidence="4" id="KW-0808">Transferase</keyword>
<dbReference type="CDD" id="cd19920">
    <property type="entry name" value="REC_PA4781-like"/>
    <property type="match status" value="1"/>
</dbReference>
<dbReference type="InterPro" id="IPR036890">
    <property type="entry name" value="HATPase_C_sf"/>
</dbReference>
<dbReference type="InterPro" id="IPR029016">
    <property type="entry name" value="GAF-like_dom_sf"/>
</dbReference>
<evidence type="ECO:0000256" key="3">
    <source>
        <dbReference type="ARBA" id="ARBA00022553"/>
    </source>
</evidence>
<dbReference type="GO" id="GO:0000155">
    <property type="term" value="F:phosphorelay sensor kinase activity"/>
    <property type="evidence" value="ECO:0007669"/>
    <property type="project" value="InterPro"/>
</dbReference>
<evidence type="ECO:0000256" key="6">
    <source>
        <dbReference type="ARBA" id="ARBA00023012"/>
    </source>
</evidence>
<dbReference type="InterPro" id="IPR003661">
    <property type="entry name" value="HisK_dim/P_dom"/>
</dbReference>
<protein>
    <recommendedName>
        <fullName evidence="2">histidine kinase</fullName>
        <ecNumber evidence="2">2.7.13.3</ecNumber>
    </recommendedName>
</protein>
<reference evidence="13" key="1">
    <citation type="journal article" date="2021" name="Antonie Van Leeuwenhoek">
        <title>Draft genome and description of Waterburya agarophytonicola gen. nov. sp. nov. (Pleurocapsales, Cyanobacteria): a seaweed symbiont.</title>
        <authorList>
            <person name="Bonthond G."/>
            <person name="Shalygin S."/>
            <person name="Bayer T."/>
            <person name="Weinberger F."/>
        </authorList>
    </citation>
    <scope>NUCLEOTIDE SEQUENCE</scope>
    <source>
        <strain evidence="13">KI4</strain>
    </source>
</reference>